<protein>
    <submittedName>
        <fullName evidence="1">Uncharacterized protein</fullName>
    </submittedName>
</protein>
<gene>
    <name evidence="1" type="ORF">BDFB_015218</name>
</gene>
<dbReference type="EMBL" id="QDEB01057554">
    <property type="protein sequence ID" value="RZC36917.1"/>
    <property type="molecule type" value="Genomic_DNA"/>
</dbReference>
<reference evidence="1 2" key="1">
    <citation type="submission" date="2017-03" db="EMBL/GenBank/DDBJ databases">
        <title>Genome of the blue death feigning beetle - Asbolus verrucosus.</title>
        <authorList>
            <person name="Rider S.D."/>
        </authorList>
    </citation>
    <scope>NUCLEOTIDE SEQUENCE [LARGE SCALE GENOMIC DNA]</scope>
    <source>
        <strain evidence="1">Butters</strain>
        <tissue evidence="1">Head and leg muscle</tissue>
    </source>
</reference>
<evidence type="ECO:0000313" key="2">
    <source>
        <dbReference type="Proteomes" id="UP000292052"/>
    </source>
</evidence>
<sequence>MTRSCNLVISSKMVLQPTPQGKI</sequence>
<name>A0A482VXC7_ASBVE</name>
<organism evidence="1 2">
    <name type="scientific">Asbolus verrucosus</name>
    <name type="common">Desert ironclad beetle</name>
    <dbReference type="NCBI Taxonomy" id="1661398"/>
    <lineage>
        <taxon>Eukaryota</taxon>
        <taxon>Metazoa</taxon>
        <taxon>Ecdysozoa</taxon>
        <taxon>Arthropoda</taxon>
        <taxon>Hexapoda</taxon>
        <taxon>Insecta</taxon>
        <taxon>Pterygota</taxon>
        <taxon>Neoptera</taxon>
        <taxon>Endopterygota</taxon>
        <taxon>Coleoptera</taxon>
        <taxon>Polyphaga</taxon>
        <taxon>Cucujiformia</taxon>
        <taxon>Tenebrionidae</taxon>
        <taxon>Pimeliinae</taxon>
        <taxon>Asbolus</taxon>
    </lineage>
</organism>
<evidence type="ECO:0000313" key="1">
    <source>
        <dbReference type="EMBL" id="RZC36917.1"/>
    </source>
</evidence>
<accession>A0A482VXC7</accession>
<dbReference type="Proteomes" id="UP000292052">
    <property type="component" value="Unassembled WGS sequence"/>
</dbReference>
<comment type="caution">
    <text evidence="1">The sequence shown here is derived from an EMBL/GenBank/DDBJ whole genome shotgun (WGS) entry which is preliminary data.</text>
</comment>
<dbReference type="AlphaFoldDB" id="A0A482VXC7"/>
<proteinExistence type="predicted"/>
<keyword evidence="2" id="KW-1185">Reference proteome</keyword>